<feature type="compositionally biased region" description="Polar residues" evidence="1">
    <location>
        <begin position="496"/>
        <end position="516"/>
    </location>
</feature>
<name>A0A4U0XP29_9PEZI</name>
<gene>
    <name evidence="3" type="ORF">B0A49_02653</name>
</gene>
<feature type="compositionally biased region" description="Polar residues" evidence="1">
    <location>
        <begin position="675"/>
        <end position="684"/>
    </location>
</feature>
<feature type="compositionally biased region" description="Low complexity" evidence="1">
    <location>
        <begin position="566"/>
        <end position="576"/>
    </location>
</feature>
<dbReference type="Gene3D" id="1.20.225.20">
    <property type="entry name" value="Ub domain-containing protein, DC-UbP/UBTD2, N-terminal domain"/>
    <property type="match status" value="1"/>
</dbReference>
<evidence type="ECO:0000256" key="1">
    <source>
        <dbReference type="SAM" id="MobiDB-lite"/>
    </source>
</evidence>
<sequence length="953" mass="100094">MSDTQNQVSHSAATEPMAMAQAGNTVPTATEHVGTDGPLGNPALKPEAALAADSPSESITTEPLEAKHGKDAGAATSEPIHSGALGYKAPGLMKSFKFSKRYFWLGDEPVKEQHLSYYLRGEKPEVAHPIVAWASQTGKGLLYFAKHADEKNNPTSVINLSEVSDIVKEGEAHFSFKLHGHKHTFQAGSATERDGWVAAIEKAAHEAKASREHILSSTGYKDSISHLGKPAALAGGSAVAATAAHNHTQKKSTDLNRTEGAAARRESTSSSSSSDAQGLGGKKKSKSKSRSVSRGKRASIFGSLLGKKDEPEVKKNGKAEETMLAKDTLAKGEKNVVAGDVKQGDAPMIAGTAAPLDPTIVAARVLSAGVDSEPAITSEAATAAVTESSTEPFGTTRATAPKPTKRNSVFNTFFEKVRSPTTEKKEHDFAPTVPLKDADMTPAVAHLPGHDGATDATATGLTEGSTTAAPLVATAVTTSATTPRKEKENFFGRFMSNQRAKSPATATRETAPSTETPLAEHKIDEPITATTVPTTATTANLEAPAATSSTATAATPDAGKDKRRSSFFGSFGGSMRRSSKPDIAPEGEAVEGESRANTTSPLGGKLGGLFRNPSKTLRGNKEAKKETVAPAALAETTETVTPGTSMPSEHTGLNGAGHAATSTSADEPQHDTHANGDSSRANITHSSSPPRPRSFASHSHPADSPRISINGAPSARSNARKTTRPNQPLRAPSPVPASRAHNASISAPWTTVQLARERDAFFDTRVTGHPEVWNAVRLVTELVRSGDLSSAQGVLDAAGCTCPSGTLRRGVYDERGVLYEVPAWVVADPDDLVTSDDVKEAADDDDASEDLDMKAEDDAAAVRRRRDEKGKGRAADLGEPLRVRARLSDRGTDLLVHMLSEQTVGVLVRRVQEMAGLSKTVKIGFLGRILDEGQSLGAQGWRDGMVVNALVFG</sequence>
<dbReference type="InterPro" id="IPR039483">
    <property type="entry name" value="Meu6_PH_dom"/>
</dbReference>
<evidence type="ECO:0000313" key="3">
    <source>
        <dbReference type="EMBL" id="TKA76615.1"/>
    </source>
</evidence>
<dbReference type="InterPro" id="IPR038169">
    <property type="entry name" value="DC-UbP/UBTD2_N_sf"/>
</dbReference>
<feature type="region of interest" description="Disordered" evidence="1">
    <location>
        <begin position="381"/>
        <end position="405"/>
    </location>
</feature>
<dbReference type="SMART" id="SM00233">
    <property type="entry name" value="PH"/>
    <property type="match status" value="1"/>
</dbReference>
<dbReference type="Proteomes" id="UP000308768">
    <property type="component" value="Unassembled WGS sequence"/>
</dbReference>
<feature type="compositionally biased region" description="Low complexity" evidence="1">
    <location>
        <begin position="528"/>
        <end position="556"/>
    </location>
</feature>
<dbReference type="AlphaFoldDB" id="A0A4U0XP29"/>
<comment type="caution">
    <text evidence="3">The sequence shown here is derived from an EMBL/GenBank/DDBJ whole genome shotgun (WGS) entry which is preliminary data.</text>
</comment>
<dbReference type="SUPFAM" id="SSF50729">
    <property type="entry name" value="PH domain-like"/>
    <property type="match status" value="1"/>
</dbReference>
<feature type="compositionally biased region" description="Basic and acidic residues" evidence="1">
    <location>
        <begin position="251"/>
        <end position="267"/>
    </location>
</feature>
<feature type="region of interest" description="Disordered" evidence="1">
    <location>
        <begin position="1"/>
        <end position="81"/>
    </location>
</feature>
<evidence type="ECO:0000313" key="4">
    <source>
        <dbReference type="Proteomes" id="UP000308768"/>
    </source>
</evidence>
<feature type="region of interest" description="Disordered" evidence="1">
    <location>
        <begin position="496"/>
        <end position="744"/>
    </location>
</feature>
<dbReference type="Gene3D" id="2.30.29.30">
    <property type="entry name" value="Pleckstrin-homology domain (PH domain)/Phosphotyrosine-binding domain (PTB)"/>
    <property type="match status" value="1"/>
</dbReference>
<dbReference type="InterPro" id="IPR032752">
    <property type="entry name" value="DC-UbP/UBTD2_N"/>
</dbReference>
<dbReference type="OrthoDB" id="5593352at2759"/>
<reference evidence="3 4" key="1">
    <citation type="submission" date="2017-03" db="EMBL/GenBank/DDBJ databases">
        <title>Genomes of endolithic fungi from Antarctica.</title>
        <authorList>
            <person name="Coleine C."/>
            <person name="Masonjones S."/>
            <person name="Stajich J.E."/>
        </authorList>
    </citation>
    <scope>NUCLEOTIDE SEQUENCE [LARGE SCALE GENOMIC DNA]</scope>
    <source>
        <strain evidence="3 4">CCFEE 5187</strain>
    </source>
</reference>
<dbReference type="InterPro" id="IPR039712">
    <property type="entry name" value="Meu6"/>
</dbReference>
<proteinExistence type="predicted"/>
<dbReference type="Pfam" id="PF16455">
    <property type="entry name" value="UBD"/>
    <property type="match status" value="1"/>
</dbReference>
<organism evidence="3 4">
    <name type="scientific">Cryomyces minteri</name>
    <dbReference type="NCBI Taxonomy" id="331657"/>
    <lineage>
        <taxon>Eukaryota</taxon>
        <taxon>Fungi</taxon>
        <taxon>Dikarya</taxon>
        <taxon>Ascomycota</taxon>
        <taxon>Pezizomycotina</taxon>
        <taxon>Dothideomycetes</taxon>
        <taxon>Dothideomycetes incertae sedis</taxon>
        <taxon>Cryomyces</taxon>
    </lineage>
</organism>
<feature type="region of interest" description="Disordered" evidence="1">
    <location>
        <begin position="238"/>
        <end position="304"/>
    </location>
</feature>
<dbReference type="InterPro" id="IPR001849">
    <property type="entry name" value="PH_domain"/>
</dbReference>
<feature type="compositionally biased region" description="Polar residues" evidence="1">
    <location>
        <begin position="636"/>
        <end position="648"/>
    </location>
</feature>
<feature type="compositionally biased region" description="Polar residues" evidence="1">
    <location>
        <begin position="1"/>
        <end position="12"/>
    </location>
</feature>
<dbReference type="PANTHER" id="PTHR42073:SF1">
    <property type="entry name" value="MEIOTIC EXPRESSION UP-REGULATED PROTEIN 6"/>
    <property type="match status" value="1"/>
</dbReference>
<feature type="domain" description="PH" evidence="2">
    <location>
        <begin position="78"/>
        <end position="205"/>
    </location>
</feature>
<keyword evidence="4" id="KW-1185">Reference proteome</keyword>
<dbReference type="STRING" id="331657.A0A4U0XP29"/>
<feature type="compositionally biased region" description="Low complexity" evidence="1">
    <location>
        <begin position="685"/>
        <end position="699"/>
    </location>
</feature>
<dbReference type="EMBL" id="NAJN01000229">
    <property type="protein sequence ID" value="TKA76615.1"/>
    <property type="molecule type" value="Genomic_DNA"/>
</dbReference>
<dbReference type="PROSITE" id="PS50003">
    <property type="entry name" value="PH_DOMAIN"/>
    <property type="match status" value="1"/>
</dbReference>
<dbReference type="Pfam" id="PF15406">
    <property type="entry name" value="PH_6"/>
    <property type="match status" value="1"/>
</dbReference>
<evidence type="ECO:0000259" key="2">
    <source>
        <dbReference type="PROSITE" id="PS50003"/>
    </source>
</evidence>
<dbReference type="InterPro" id="IPR011993">
    <property type="entry name" value="PH-like_dom_sf"/>
</dbReference>
<feature type="compositionally biased region" description="Low complexity" evidence="1">
    <location>
        <begin position="381"/>
        <end position="391"/>
    </location>
</feature>
<protein>
    <recommendedName>
        <fullName evidence="2">PH domain-containing protein</fullName>
    </recommendedName>
</protein>
<accession>A0A4U0XP29</accession>
<dbReference type="PANTHER" id="PTHR42073">
    <property type="entry name" value="MEIOTIC EXPRESSION UP-REGULATED PROTEIN 6"/>
    <property type="match status" value="1"/>
</dbReference>
<feature type="compositionally biased region" description="Basic residues" evidence="1">
    <location>
        <begin position="281"/>
        <end position="297"/>
    </location>
</feature>